<dbReference type="GeneID" id="41595390"/>
<sequence length="286" mass="31574">MTRVALLQLELKDSPDDAMEHAVKLLQQVGAANSEIVCLPEQWYPKHLESIDELKPIQDVAREHNMVVIAGAFFEYIDEDDGEGMHIHGDESAGSSSSSGGSSSSNSNSNTVARSIYISAPVIGADGSIVGRQFKLHPFGRELSMVKPGRRIRIFEHNGVRFGIGICHDVVFPEVARLAARNGADILFFPSKIVNEGIEPWQIYVKARALENRTPVVAPNLCSKEYGGMSIIVDLVRNESLDIVLPYVVVASAGEHVLISDIDVELSRTLRKARMMELRDDDYYII</sequence>
<proteinExistence type="predicted"/>
<keyword evidence="3" id="KW-0012">Acyltransferase</keyword>
<dbReference type="Pfam" id="PF00795">
    <property type="entry name" value="CN_hydrolase"/>
    <property type="match status" value="1"/>
</dbReference>
<dbReference type="PROSITE" id="PS50263">
    <property type="entry name" value="CN_HYDROLASE"/>
    <property type="match status" value="1"/>
</dbReference>
<dbReference type="Proteomes" id="UP000236248">
    <property type="component" value="Chromosome NCAV"/>
</dbReference>
<evidence type="ECO:0000313" key="3">
    <source>
        <dbReference type="EMBL" id="SPC34557.1"/>
    </source>
</evidence>
<keyword evidence="3" id="KW-0449">Lipoprotein</keyword>
<accession>A0A2K5ASE2</accession>
<keyword evidence="4" id="KW-1185">Reference proteome</keyword>
<dbReference type="AlphaFoldDB" id="A0A2K5ASE2"/>
<evidence type="ECO:0000256" key="1">
    <source>
        <dbReference type="SAM" id="MobiDB-lite"/>
    </source>
</evidence>
<dbReference type="KEGG" id="ncv:NCAV_1391"/>
<dbReference type="CDD" id="cd07197">
    <property type="entry name" value="nitrilase"/>
    <property type="match status" value="1"/>
</dbReference>
<dbReference type="RefSeq" id="WP_103286808.1">
    <property type="nucleotide sequence ID" value="NZ_LT981265.1"/>
</dbReference>
<name>A0A2K5ASE2_9ARCH</name>
<dbReference type="InterPro" id="IPR036526">
    <property type="entry name" value="C-N_Hydrolase_sf"/>
</dbReference>
<dbReference type="SUPFAM" id="SSF56317">
    <property type="entry name" value="Carbon-nitrogen hydrolase"/>
    <property type="match status" value="1"/>
</dbReference>
<dbReference type="EMBL" id="LT981265">
    <property type="protein sequence ID" value="SPC34557.1"/>
    <property type="molecule type" value="Genomic_DNA"/>
</dbReference>
<reference evidence="4" key="1">
    <citation type="submission" date="2018-01" db="EMBL/GenBank/DDBJ databases">
        <authorList>
            <person name="Kerou L M."/>
        </authorList>
    </citation>
    <scope>NUCLEOTIDE SEQUENCE [LARGE SCALE GENOMIC DNA]</scope>
    <source>
        <strain evidence="4">SCU2</strain>
    </source>
</reference>
<feature type="compositionally biased region" description="Low complexity" evidence="1">
    <location>
        <begin position="94"/>
        <end position="107"/>
    </location>
</feature>
<evidence type="ECO:0000313" key="4">
    <source>
        <dbReference type="Proteomes" id="UP000236248"/>
    </source>
</evidence>
<evidence type="ECO:0000259" key="2">
    <source>
        <dbReference type="PROSITE" id="PS50263"/>
    </source>
</evidence>
<keyword evidence="3" id="KW-0808">Transferase</keyword>
<protein>
    <submittedName>
        <fullName evidence="3">Nitrilase/cyanide hydratase and apolipoprotein N-acyltransferase</fullName>
    </submittedName>
</protein>
<dbReference type="InterPro" id="IPR003010">
    <property type="entry name" value="C-N_Hydrolase"/>
</dbReference>
<feature type="region of interest" description="Disordered" evidence="1">
    <location>
        <begin position="84"/>
        <end position="107"/>
    </location>
</feature>
<dbReference type="PANTHER" id="PTHR23088:SF27">
    <property type="entry name" value="DEAMINATED GLUTATHIONE AMIDASE"/>
    <property type="match status" value="1"/>
</dbReference>
<dbReference type="Gene3D" id="3.60.110.10">
    <property type="entry name" value="Carbon-nitrogen hydrolase"/>
    <property type="match status" value="1"/>
</dbReference>
<dbReference type="GO" id="GO:0016746">
    <property type="term" value="F:acyltransferase activity"/>
    <property type="evidence" value="ECO:0007669"/>
    <property type="project" value="UniProtKB-KW"/>
</dbReference>
<feature type="domain" description="CN hydrolase" evidence="2">
    <location>
        <begin position="2"/>
        <end position="264"/>
    </location>
</feature>
<gene>
    <name evidence="3" type="ORF">NCAV_1391</name>
</gene>
<organism evidence="3 4">
    <name type="scientific">Candidatus Nitrosocaldus cavascurensis</name>
    <dbReference type="NCBI Taxonomy" id="2058097"/>
    <lineage>
        <taxon>Archaea</taxon>
        <taxon>Nitrososphaerota</taxon>
        <taxon>Nitrososphaeria</taxon>
        <taxon>Candidatus Nitrosocaldales</taxon>
        <taxon>Candidatus Nitrosocaldaceae</taxon>
        <taxon>Candidatus Nitrosocaldus</taxon>
    </lineage>
</organism>
<dbReference type="PANTHER" id="PTHR23088">
    <property type="entry name" value="NITRILASE-RELATED"/>
    <property type="match status" value="1"/>
</dbReference>